<reference evidence="1" key="1">
    <citation type="submission" date="2018-01" db="EMBL/GenBank/DDBJ databases">
        <title>Lactobacillus phages that infect wine-derived L. plantarum strains.</title>
        <authorList>
            <person name="Kyrkou I."/>
            <person name="Hestbjerg Hansen L."/>
        </authorList>
    </citation>
    <scope>NUCLEOTIDE SEQUENCE [LARGE SCALE GENOMIC DNA]</scope>
</reference>
<name>A0A2K9VDD6_9CAUD</name>
<evidence type="ECO:0000313" key="2">
    <source>
        <dbReference type="Proteomes" id="UP000240377"/>
    </source>
</evidence>
<dbReference type="GeneID" id="54988813"/>
<accession>A0A2K9VDD6</accession>
<dbReference type="Proteomes" id="UP000240377">
    <property type="component" value="Segment"/>
</dbReference>
<sequence length="310" mass="35980">MGKHKSNKEFIGEVKKLVDDEYTFLDKYSGCATKLRVKHNTCGRVYKVTPTAFLNGARCSDCQHKVGNRKRTRTNKWFIDKIKELVGDEYTPLSEYKLANSHVIMRHNKCGNVYKVTPSKFINTGRRCPVCMKKQASMNNRKDTNWFQSKVTSILGSHFKVISEYTKADEPIRLLHLGCGRSYETTPRLVIDVHTGCPYCGLTSKGELMIREYLEDSSIKYISQFKANSLKDKRNLSYDFYLPENNVLIEYQGIQHYEPRPFFGEEYFKTQVKHDKMKKEFANTNGYHLICIPYSVNTQNKINKTLESVL</sequence>
<organism evidence="1 2">
    <name type="scientific">Lactobacillus phage Semele</name>
    <dbReference type="NCBI Taxonomy" id="2079433"/>
    <lineage>
        <taxon>Viruses</taxon>
        <taxon>Duplodnaviria</taxon>
        <taxon>Heunggongvirae</taxon>
        <taxon>Uroviricota</taxon>
        <taxon>Caudoviricetes</taxon>
        <taxon>Herelleviridae</taxon>
        <taxon>Harbinvirus</taxon>
        <taxon>Harbinvirus semele</taxon>
    </lineage>
</organism>
<protein>
    <recommendedName>
        <fullName evidence="3">Homing endonuclease</fullName>
    </recommendedName>
</protein>
<dbReference type="RefSeq" id="YP_009798351.1">
    <property type="nucleotide sequence ID" value="NC_047926.1"/>
</dbReference>
<proteinExistence type="predicted"/>
<evidence type="ECO:0008006" key="3">
    <source>
        <dbReference type="Google" id="ProtNLM"/>
    </source>
</evidence>
<dbReference type="Gene3D" id="3.40.960.10">
    <property type="entry name" value="VSR Endonuclease"/>
    <property type="match status" value="1"/>
</dbReference>
<keyword evidence="2" id="KW-1185">Reference proteome</keyword>
<evidence type="ECO:0000313" key="1">
    <source>
        <dbReference type="EMBL" id="AUV60209.1"/>
    </source>
</evidence>
<dbReference type="EMBL" id="MG765279">
    <property type="protein sequence ID" value="AUV60209.1"/>
    <property type="molecule type" value="Genomic_DNA"/>
</dbReference>
<dbReference type="KEGG" id="vg:54988813"/>